<evidence type="ECO:0000313" key="1">
    <source>
        <dbReference type="EMBL" id="KAI9922679.1"/>
    </source>
</evidence>
<organism evidence="1 2">
    <name type="scientific">Peronosclerospora sorghi</name>
    <dbReference type="NCBI Taxonomy" id="230839"/>
    <lineage>
        <taxon>Eukaryota</taxon>
        <taxon>Sar</taxon>
        <taxon>Stramenopiles</taxon>
        <taxon>Oomycota</taxon>
        <taxon>Peronosporomycetes</taxon>
        <taxon>Peronosporales</taxon>
        <taxon>Peronosporaceae</taxon>
        <taxon>Peronosclerospora</taxon>
    </lineage>
</organism>
<gene>
    <name evidence="1" type="ORF">PsorP6_002565</name>
</gene>
<protein>
    <submittedName>
        <fullName evidence="1">Uncharacterized protein</fullName>
    </submittedName>
</protein>
<comment type="caution">
    <text evidence="1">The sequence shown here is derived from an EMBL/GenBank/DDBJ whole genome shotgun (WGS) entry which is preliminary data.</text>
</comment>
<dbReference type="Proteomes" id="UP001163321">
    <property type="component" value="Chromosome 1"/>
</dbReference>
<name>A0ACC0WV77_9STRA</name>
<reference evidence="1 2" key="1">
    <citation type="journal article" date="2022" name="bioRxiv">
        <title>The genome of the oomycete Peronosclerospora sorghi, a cosmopolitan pathogen of maize and sorghum, is inflated with dispersed pseudogenes.</title>
        <authorList>
            <person name="Fletcher K."/>
            <person name="Martin F."/>
            <person name="Isakeit T."/>
            <person name="Cavanaugh K."/>
            <person name="Magill C."/>
            <person name="Michelmore R."/>
        </authorList>
    </citation>
    <scope>NUCLEOTIDE SEQUENCE [LARGE SCALE GENOMIC DNA]</scope>
    <source>
        <strain evidence="1">P6</strain>
    </source>
</reference>
<keyword evidence="2" id="KW-1185">Reference proteome</keyword>
<evidence type="ECO:0000313" key="2">
    <source>
        <dbReference type="Proteomes" id="UP001163321"/>
    </source>
</evidence>
<proteinExistence type="predicted"/>
<sequence length="115" mass="12561">MKQNVRLSVAGSLLFLALVGVIVASSAYMTPWGAFVLLPYMLLPMTAAIFSSLAGGDDFSNWMNFGCFFEGFLWTTALAIPSIMYRVDAINASQLGWLMASNILVFGSFMILAWT</sequence>
<dbReference type="EMBL" id="CM047580">
    <property type="protein sequence ID" value="KAI9922679.1"/>
    <property type="molecule type" value="Genomic_DNA"/>
</dbReference>
<accession>A0ACC0WV77</accession>